<keyword evidence="2" id="KW-1133">Transmembrane helix</keyword>
<dbReference type="Pfam" id="PF20167">
    <property type="entry name" value="Transposase_32"/>
    <property type="match status" value="1"/>
</dbReference>
<evidence type="ECO:0000313" key="4">
    <source>
        <dbReference type="EMBL" id="CAK9141493.1"/>
    </source>
</evidence>
<comment type="caution">
    <text evidence="4">The sequence shown here is derived from an EMBL/GenBank/DDBJ whole genome shotgun (WGS) entry which is preliminary data.</text>
</comment>
<dbReference type="Proteomes" id="UP001642360">
    <property type="component" value="Unassembled WGS sequence"/>
</dbReference>
<reference evidence="4 5" key="1">
    <citation type="submission" date="2024-02" db="EMBL/GenBank/DDBJ databases">
        <authorList>
            <person name="Vignale AGUSTIN F."/>
            <person name="Sosa J E."/>
            <person name="Modenutti C."/>
        </authorList>
    </citation>
    <scope>NUCLEOTIDE SEQUENCE [LARGE SCALE GENOMIC DNA]</scope>
</reference>
<keyword evidence="2" id="KW-0472">Membrane</keyword>
<organism evidence="4 5">
    <name type="scientific">Ilex paraguariensis</name>
    <name type="common">yerba mate</name>
    <dbReference type="NCBI Taxonomy" id="185542"/>
    <lineage>
        <taxon>Eukaryota</taxon>
        <taxon>Viridiplantae</taxon>
        <taxon>Streptophyta</taxon>
        <taxon>Embryophyta</taxon>
        <taxon>Tracheophyta</taxon>
        <taxon>Spermatophyta</taxon>
        <taxon>Magnoliopsida</taxon>
        <taxon>eudicotyledons</taxon>
        <taxon>Gunneridae</taxon>
        <taxon>Pentapetalae</taxon>
        <taxon>asterids</taxon>
        <taxon>campanulids</taxon>
        <taxon>Aquifoliales</taxon>
        <taxon>Aquifoliaceae</taxon>
        <taxon>Ilex</taxon>
    </lineage>
</organism>
<feature type="region of interest" description="Disordered" evidence="1">
    <location>
        <begin position="177"/>
        <end position="196"/>
    </location>
</feature>
<keyword evidence="2" id="KW-0812">Transmembrane</keyword>
<evidence type="ECO:0000256" key="1">
    <source>
        <dbReference type="SAM" id="MobiDB-lite"/>
    </source>
</evidence>
<keyword evidence="5" id="KW-1185">Reference proteome</keyword>
<proteinExistence type="predicted"/>
<dbReference type="InterPro" id="IPR046796">
    <property type="entry name" value="Transposase_32_dom"/>
</dbReference>
<sequence length="252" mass="28476">MSPDLIAKILEVPRPLMPENTVVYPYKKEEQVLKLGRLLMKFVIPTVWVDKNTNIGQKNLGLSYRILNRIVSCNINPKGHKADFGFDRAQLLYAIGIGVCIVLPLYIFNLIYNASKVMDKRRSLPFPILITKILRHSGVAFQPGDAVMHAMSLINEGTLKKSLGQAESSHCSKCAPPCSGQSDNVHETDTQGPTNSAIDMNMVGEKLQQLITMQQKMASQFEQFEEYTRGFLKQLESKIDGFYKNFKEYTKK</sequence>
<feature type="transmembrane region" description="Helical" evidence="2">
    <location>
        <begin position="91"/>
        <end position="112"/>
    </location>
</feature>
<evidence type="ECO:0000259" key="3">
    <source>
        <dbReference type="Pfam" id="PF20167"/>
    </source>
</evidence>
<feature type="domain" description="Putative plant transposon protein" evidence="3">
    <location>
        <begin position="2"/>
        <end position="139"/>
    </location>
</feature>
<protein>
    <recommendedName>
        <fullName evidence="3">Putative plant transposon protein domain-containing protein</fullName>
    </recommendedName>
</protein>
<evidence type="ECO:0000313" key="5">
    <source>
        <dbReference type="Proteomes" id="UP001642360"/>
    </source>
</evidence>
<gene>
    <name evidence="4" type="ORF">ILEXP_LOCUS9079</name>
</gene>
<dbReference type="AlphaFoldDB" id="A0ABC8RFN8"/>
<accession>A0ABC8RFN8</accession>
<dbReference type="EMBL" id="CAUOFW020001138">
    <property type="protein sequence ID" value="CAK9141493.1"/>
    <property type="molecule type" value="Genomic_DNA"/>
</dbReference>
<name>A0ABC8RFN8_9AQUA</name>
<evidence type="ECO:0000256" key="2">
    <source>
        <dbReference type="SAM" id="Phobius"/>
    </source>
</evidence>